<reference evidence="2 3" key="1">
    <citation type="submission" date="2019-04" db="EMBL/GenBank/DDBJ databases">
        <title>Friends and foes A comparative genomics study of 23 Aspergillus species from section Flavi.</title>
        <authorList>
            <consortium name="DOE Joint Genome Institute"/>
            <person name="Kjaerbolling I."/>
            <person name="Vesth T."/>
            <person name="Frisvad J.C."/>
            <person name="Nybo J.L."/>
            <person name="Theobald S."/>
            <person name="Kildgaard S."/>
            <person name="Isbrandt T."/>
            <person name="Kuo A."/>
            <person name="Sato A."/>
            <person name="Lyhne E.K."/>
            <person name="Kogle M.E."/>
            <person name="Wiebenga A."/>
            <person name="Kun R.S."/>
            <person name="Lubbers R.J."/>
            <person name="Makela M.R."/>
            <person name="Barry K."/>
            <person name="Chovatia M."/>
            <person name="Clum A."/>
            <person name="Daum C."/>
            <person name="Haridas S."/>
            <person name="He G."/>
            <person name="LaButti K."/>
            <person name="Lipzen A."/>
            <person name="Mondo S."/>
            <person name="Riley R."/>
            <person name="Salamov A."/>
            <person name="Simmons B.A."/>
            <person name="Magnuson J.K."/>
            <person name="Henrissat B."/>
            <person name="Mortensen U.H."/>
            <person name="Larsen T.O."/>
            <person name="Devries R.P."/>
            <person name="Grigoriev I.V."/>
            <person name="Machida M."/>
            <person name="Baker S.E."/>
            <person name="Andersen M.R."/>
        </authorList>
    </citation>
    <scope>NUCLEOTIDE SEQUENCE [LARGE SCALE GENOMIC DNA]</scope>
    <source>
        <strain evidence="2 3">IBT 18842</strain>
    </source>
</reference>
<dbReference type="Pfam" id="PF23238">
    <property type="entry name" value="DUF7068"/>
    <property type="match status" value="1"/>
</dbReference>
<dbReference type="InterPro" id="IPR056251">
    <property type="entry name" value="Arm_rpt_dom"/>
</dbReference>
<protein>
    <recommendedName>
        <fullName evidence="1">NACHT domain-containing protein</fullName>
    </recommendedName>
</protein>
<dbReference type="SUPFAM" id="SSF48371">
    <property type="entry name" value="ARM repeat"/>
    <property type="match status" value="1"/>
</dbReference>
<evidence type="ECO:0000313" key="3">
    <source>
        <dbReference type="Proteomes" id="UP000325780"/>
    </source>
</evidence>
<feature type="domain" description="NACHT" evidence="1">
    <location>
        <begin position="523"/>
        <end position="615"/>
    </location>
</feature>
<dbReference type="Pfam" id="PF05729">
    <property type="entry name" value="NACHT"/>
    <property type="match status" value="1"/>
</dbReference>
<sequence>MVPPVRSKPRPRTVKELIQRIRDPGVHVREKEALNTLVECMIAEFRDNPQPSYHAEASQLTDITDGTQYEDLTRVFISLVIDSSAKGFVSDRDLLPAFERCLRHHRDRSSDHFLASPLANLHSGLRQAIEKADLQSQYCFLHILGTVLDVAVDIRLEGIHQDAVHQPLFNTLRSLEAHDDSRLAQAAAYAFEALRGIPDNEGPMDVFLRTSGSLVSATAKIAGSVATMDPGKALGAAPEVLELIGYIGKVLDSLETLGQTTEDLKNAFIQDIEQLPKQKTWYYVLRYTGPLIAAREKSFEVVEKALPELPCRNDWQFWCGLFDQLEQCWIHASEKRKYRIIEFTEYALSQESLQIVRSKNKYVNDWINLISSTFNCPQWKAQPHKPRRNPFSFFLRKRTEGTSLQQPIQHAESDDKTQQLLDTAWAKCHETHQFYMDAGIVQHYEANGLLEILRLSGKRLEMESCYVNLSLVEASMYRMNPEGFGTQPRDRLRKYGPNDGNDIQLQDLYKERTMKSGKLSIPKRILIRGRAGVGKTTLCKKIVHEFINGKLPSWECDRVLWIPLRKLKGQLNPEEFLYGNFFPNCADKGIFRRSLCDTMAAETKTLFILDGFDEIVGEVASNDNLKTLLNRQNVIITTRPYAVSPYTLQPFDLELETVGFRSDQVEEYVKRAYADETEVASEILAFIQSHWLIEGLLQIPIQLDALCYTWEESPLPENVKTMTALYQAMEVKLWRKDMVQSHRCEANEAKAYWSRAPVERLMGREIDLLDKFAFNGLFNNLVEFHPKHRNTLYQTLPSKGSETDNTLEGLSFLRTSSDGESRIHYFIHLTFEEFFAANYFARCWINKERLEVVSMETASLTHMEPEMFLRREKYNSRYDIMWRFVTGLLFNYDRNSLIRFMQALDSGPSDLLSLAHPRIFMHCFSEIPLPYNDGVLGNLRRNLERDLSRLFSSQKISLISLAGEMEFPETVLYEALNGENEHVRALTCSVLSVRERISPSMFQKLADMATQMHDNNSPSMKFFWGALARHCQVSPGVFGRLMSPKTSSVSMRLGIRDRLQYSSSLSDCILHALVSCLEDCSDSGPEHVARVLQCQPTLPSGIAERIHALLKSERSSVKAYAIISLSRHMLVSKDVFLDILSLESDESQEVREQVAAALGHSPDRPGVLEVLSGLLNDKCPNVRAYAASSLGKRLHGLPQNVLDNLLDRTRDSEGLVGAMALSSWSEHCTDPKAIAQKVFSMLDDEGAARLAALEYLEQHTVLLDDIEQPLIHVLEYGTPSQRYGIAACLSGQDDLDDKTLGTLIDQLALEDRMGLQDTIQDIVGGQKQMSDYVLGRLIGLLREGDSDRTRQYAARMLAQHRSLPEDVLQLLISARKRDLSGSVEYEIALSQQDSLPPAIARQTIPLLDLKWGERSHAAEEVLRKHGFQSHLSYFNQENWVALFEAWFEKSLRNHWSFYRSDDSFILNTPEGSCTFKPPNDLQKGYIEHAIARVQAKLAPPVQEEEPLQPQESEVEETGNKWVHLVLVVHVSFCSLFTAYIAI</sequence>
<dbReference type="Proteomes" id="UP000325780">
    <property type="component" value="Unassembled WGS sequence"/>
</dbReference>
<keyword evidence="3" id="KW-1185">Reference proteome</keyword>
<dbReference type="Pfam" id="PF23948">
    <property type="entry name" value="ARM_5"/>
    <property type="match status" value="1"/>
</dbReference>
<dbReference type="InterPro" id="IPR027417">
    <property type="entry name" value="P-loop_NTPase"/>
</dbReference>
<dbReference type="InterPro" id="IPR007111">
    <property type="entry name" value="NACHT_NTPase"/>
</dbReference>
<dbReference type="Gene3D" id="1.25.10.10">
    <property type="entry name" value="Leucine-rich Repeat Variant"/>
    <property type="match status" value="1"/>
</dbReference>
<evidence type="ECO:0000313" key="2">
    <source>
        <dbReference type="EMBL" id="KAE8150931.1"/>
    </source>
</evidence>
<dbReference type="OrthoDB" id="427518at2759"/>
<dbReference type="PROSITE" id="PS50837">
    <property type="entry name" value="NACHT"/>
    <property type="match status" value="1"/>
</dbReference>
<gene>
    <name evidence="2" type="ORF">BDV25DRAFT_153540</name>
</gene>
<organism evidence="2 3">
    <name type="scientific">Aspergillus avenaceus</name>
    <dbReference type="NCBI Taxonomy" id="36643"/>
    <lineage>
        <taxon>Eukaryota</taxon>
        <taxon>Fungi</taxon>
        <taxon>Dikarya</taxon>
        <taxon>Ascomycota</taxon>
        <taxon>Pezizomycotina</taxon>
        <taxon>Eurotiomycetes</taxon>
        <taxon>Eurotiomycetidae</taxon>
        <taxon>Eurotiales</taxon>
        <taxon>Aspergillaceae</taxon>
        <taxon>Aspergillus</taxon>
        <taxon>Aspergillus subgen. Circumdati</taxon>
    </lineage>
</organism>
<dbReference type="PANTHER" id="PTHR46312">
    <property type="entry name" value="NACHT DOMAIN-CONTAINING PROTEIN"/>
    <property type="match status" value="1"/>
</dbReference>
<dbReference type="Pfam" id="PF13646">
    <property type="entry name" value="HEAT_2"/>
    <property type="match status" value="1"/>
</dbReference>
<proteinExistence type="predicted"/>
<dbReference type="PANTHER" id="PTHR46312:SF2">
    <property type="entry name" value="NUCLEOTIDE-BINDING OLIGOMERIZATION DOMAIN-CONTAINING PROTEIN 2-LIKE"/>
    <property type="match status" value="1"/>
</dbReference>
<accession>A0A5N6TXY2</accession>
<dbReference type="InterPro" id="IPR055496">
    <property type="entry name" value="DUF7068"/>
</dbReference>
<dbReference type="EMBL" id="ML742082">
    <property type="protein sequence ID" value="KAE8150931.1"/>
    <property type="molecule type" value="Genomic_DNA"/>
</dbReference>
<evidence type="ECO:0000259" key="1">
    <source>
        <dbReference type="PROSITE" id="PS50837"/>
    </source>
</evidence>
<dbReference type="SUPFAM" id="SSF52540">
    <property type="entry name" value="P-loop containing nucleoside triphosphate hydrolases"/>
    <property type="match status" value="1"/>
</dbReference>
<dbReference type="Gene3D" id="3.40.50.300">
    <property type="entry name" value="P-loop containing nucleotide triphosphate hydrolases"/>
    <property type="match status" value="1"/>
</dbReference>
<dbReference type="InterPro" id="IPR016024">
    <property type="entry name" value="ARM-type_fold"/>
</dbReference>
<name>A0A5N6TXY2_ASPAV</name>
<dbReference type="InterPro" id="IPR011989">
    <property type="entry name" value="ARM-like"/>
</dbReference>